<evidence type="ECO:0000313" key="2">
    <source>
        <dbReference type="Proteomes" id="UP000054538"/>
    </source>
</evidence>
<dbReference type="Proteomes" id="UP000054538">
    <property type="component" value="Unassembled WGS sequence"/>
</dbReference>
<reference evidence="2" key="2">
    <citation type="submission" date="2015-01" db="EMBL/GenBank/DDBJ databases">
        <title>Evolutionary Origins and Diversification of the Mycorrhizal Mutualists.</title>
        <authorList>
            <consortium name="DOE Joint Genome Institute"/>
            <consortium name="Mycorrhizal Genomics Consortium"/>
            <person name="Kohler A."/>
            <person name="Kuo A."/>
            <person name="Nagy L.G."/>
            <person name="Floudas D."/>
            <person name="Copeland A."/>
            <person name="Barry K.W."/>
            <person name="Cichocki N."/>
            <person name="Veneault-Fourrey C."/>
            <person name="LaButti K."/>
            <person name="Lindquist E.A."/>
            <person name="Lipzen A."/>
            <person name="Lundell T."/>
            <person name="Morin E."/>
            <person name="Murat C."/>
            <person name="Riley R."/>
            <person name="Ohm R."/>
            <person name="Sun H."/>
            <person name="Tunlid A."/>
            <person name="Henrissat B."/>
            <person name="Grigoriev I.V."/>
            <person name="Hibbett D.S."/>
            <person name="Martin F."/>
        </authorList>
    </citation>
    <scope>NUCLEOTIDE SEQUENCE [LARGE SCALE GENOMIC DNA]</scope>
    <source>
        <strain evidence="2">Ve08.2h10</strain>
    </source>
</reference>
<accession>A0A0D0CZ00</accession>
<dbReference type="STRING" id="930991.A0A0D0CZ00"/>
<dbReference type="EMBL" id="KN825917">
    <property type="protein sequence ID" value="KIK80863.1"/>
    <property type="molecule type" value="Genomic_DNA"/>
</dbReference>
<evidence type="ECO:0000313" key="1">
    <source>
        <dbReference type="EMBL" id="KIK80863.1"/>
    </source>
</evidence>
<sequence>MSSIVYLFRSLSPSHEPYWSSSPMCALPGADPPPLDRHFTYKIEYKTGFLNYVQLHAEDFES</sequence>
<gene>
    <name evidence="1" type="ORF">PAXRUDRAFT_15557</name>
</gene>
<protein>
    <submittedName>
        <fullName evidence="1">Uncharacterized protein</fullName>
    </submittedName>
</protein>
<organism evidence="1 2">
    <name type="scientific">Paxillus rubicundulus Ve08.2h10</name>
    <dbReference type="NCBI Taxonomy" id="930991"/>
    <lineage>
        <taxon>Eukaryota</taxon>
        <taxon>Fungi</taxon>
        <taxon>Dikarya</taxon>
        <taxon>Basidiomycota</taxon>
        <taxon>Agaricomycotina</taxon>
        <taxon>Agaricomycetes</taxon>
        <taxon>Agaricomycetidae</taxon>
        <taxon>Boletales</taxon>
        <taxon>Paxilineae</taxon>
        <taxon>Paxillaceae</taxon>
        <taxon>Paxillus</taxon>
    </lineage>
</organism>
<reference evidence="1 2" key="1">
    <citation type="submission" date="2014-04" db="EMBL/GenBank/DDBJ databases">
        <authorList>
            <consortium name="DOE Joint Genome Institute"/>
            <person name="Kuo A."/>
            <person name="Kohler A."/>
            <person name="Jargeat P."/>
            <person name="Nagy L.G."/>
            <person name="Floudas D."/>
            <person name="Copeland A."/>
            <person name="Barry K.W."/>
            <person name="Cichocki N."/>
            <person name="Veneault-Fourrey C."/>
            <person name="LaButti K."/>
            <person name="Lindquist E.A."/>
            <person name="Lipzen A."/>
            <person name="Lundell T."/>
            <person name="Morin E."/>
            <person name="Murat C."/>
            <person name="Sun H."/>
            <person name="Tunlid A."/>
            <person name="Henrissat B."/>
            <person name="Grigoriev I.V."/>
            <person name="Hibbett D.S."/>
            <person name="Martin F."/>
            <person name="Nordberg H.P."/>
            <person name="Cantor M.N."/>
            <person name="Hua S.X."/>
        </authorList>
    </citation>
    <scope>NUCLEOTIDE SEQUENCE [LARGE SCALE GENOMIC DNA]</scope>
    <source>
        <strain evidence="1 2">Ve08.2h10</strain>
    </source>
</reference>
<dbReference type="HOGENOM" id="CLU_2904825_0_0_1"/>
<dbReference type="InParanoid" id="A0A0D0CZ00"/>
<name>A0A0D0CZ00_9AGAM</name>
<proteinExistence type="predicted"/>
<keyword evidence="2" id="KW-1185">Reference proteome</keyword>
<dbReference type="AlphaFoldDB" id="A0A0D0CZ00"/>